<dbReference type="GO" id="GO:0051260">
    <property type="term" value="P:protein homooligomerization"/>
    <property type="evidence" value="ECO:0007669"/>
    <property type="project" value="InterPro"/>
</dbReference>
<dbReference type="InterPro" id="IPR000210">
    <property type="entry name" value="BTB/POZ_dom"/>
</dbReference>
<dbReference type="OrthoDB" id="2414723at2759"/>
<sequence length="799" mass="91289">MDDMVKLDVGGCLYITSRSTLTRYTDSMLAAMFSSELDPSVRDANGAYVIDGDGPIFRHVLNFLRRGKLNLPEDFKEWDLLASEADFYQIEALVEAVKAEKCRRDTPGDAKETLEYIEIHASADVGYTYTGSRSTLRSIPKLLRFFRDYIKPAILREVDGPDRQITCTLALRPVQDSRSDSQARSVSTFEVRGTTNQTKLKEDFDYQKGSILREIEDLGFEMKTELYSFFPDDDIAKDIRWTFARRVGPGLKTNLPFLKTLFSTCQVASEYCSAELRNRRMDDIVKLDVGGCLYTTSRSTLTRYPDSMLAAMFSGELDPSVRDANGAYVMDRDGPIFRHVLNFLRQGKLILPEDFKEWDLLASEADFFQIPHLVAAVSSRKEVEDNPKMEYVEFTEQDNKSCKYRGSWETLEQLPREFLAVFEADYSFCRIRDMDDVIQLNVGGCLYTTTRSTMNRYPESMLCLMSKGELATPVPVVNGAYVLDRDGPIFRHVLNFYRHGKLILPKDFKEWELLASETSAIIGQFQCLCCSTMDEVINLNVGGSLYTTSLSTLTRYPDSMLGAMFSGRIQSARDAHGNYVIDGDGPLFRHVFNFLRRSTLTLPDDFREIDLLAAEADFYQIQELIQAVRCLREDREAHGEEARQQEERIPEMEYVEVEFECASGQWIVFGSAEVLKRIPVIQESFKDGHTFKNRLTRSEEYGLNLPRGQPVNRVRLFRETSRIGFGLMCTSSSGGDERSTDRWVFASSRGQRITAIKIELQASVEFESQSTIILEWSLVFKILFIIPNRGHVFIFEISQ</sequence>
<dbReference type="InterPro" id="IPR003131">
    <property type="entry name" value="T1-type_BTB"/>
</dbReference>
<keyword evidence="4" id="KW-1185">Reference proteome</keyword>
<reference evidence="3" key="1">
    <citation type="submission" date="2022-11" db="UniProtKB">
        <authorList>
            <consortium name="EnsemblMetazoa"/>
        </authorList>
    </citation>
    <scope>IDENTIFICATION</scope>
</reference>
<dbReference type="PROSITE" id="PS50097">
    <property type="entry name" value="BTB"/>
    <property type="match status" value="2"/>
</dbReference>
<proteinExistence type="predicted"/>
<accession>A0A913ZKH2</accession>
<evidence type="ECO:0000259" key="2">
    <source>
        <dbReference type="PROSITE" id="PS50097"/>
    </source>
</evidence>
<dbReference type="EnsemblMetazoa" id="XM_038196384.1">
    <property type="protein sequence ID" value="XP_038052312.1"/>
    <property type="gene ID" value="LOC119725020"/>
</dbReference>
<organism evidence="3 4">
    <name type="scientific">Patiria miniata</name>
    <name type="common">Bat star</name>
    <name type="synonym">Asterina miniata</name>
    <dbReference type="NCBI Taxonomy" id="46514"/>
    <lineage>
        <taxon>Eukaryota</taxon>
        <taxon>Metazoa</taxon>
        <taxon>Echinodermata</taxon>
        <taxon>Eleutherozoa</taxon>
        <taxon>Asterozoa</taxon>
        <taxon>Asteroidea</taxon>
        <taxon>Valvatacea</taxon>
        <taxon>Valvatida</taxon>
        <taxon>Asterinidae</taxon>
        <taxon>Patiria</taxon>
    </lineage>
</organism>
<dbReference type="PANTHER" id="PTHR14499:SF144">
    <property type="entry name" value="POTASSIUM CHANNEL TETRAMERISATION-TYPE BTB DOMAIN-CONTAINING PROTEIN"/>
    <property type="match status" value="1"/>
</dbReference>
<keyword evidence="1" id="KW-0175">Coiled coil</keyword>
<evidence type="ECO:0000256" key="1">
    <source>
        <dbReference type="SAM" id="Coils"/>
    </source>
</evidence>
<feature type="domain" description="BTB" evidence="2">
    <location>
        <begin position="281"/>
        <end position="353"/>
    </location>
</feature>
<dbReference type="RefSeq" id="XP_038052312.1">
    <property type="nucleotide sequence ID" value="XM_038196384.1"/>
</dbReference>
<feature type="coiled-coil region" evidence="1">
    <location>
        <begin position="621"/>
        <end position="648"/>
    </location>
</feature>
<dbReference type="SUPFAM" id="SSF54695">
    <property type="entry name" value="POZ domain"/>
    <property type="match status" value="4"/>
</dbReference>
<evidence type="ECO:0000313" key="3">
    <source>
        <dbReference type="EnsemblMetazoa" id="XP_038052312.1"/>
    </source>
</evidence>
<dbReference type="SMART" id="SM00225">
    <property type="entry name" value="BTB"/>
    <property type="match status" value="4"/>
</dbReference>
<feature type="domain" description="BTB" evidence="2">
    <location>
        <begin position="3"/>
        <end position="73"/>
    </location>
</feature>
<protein>
    <recommendedName>
        <fullName evidence="2">BTB domain-containing protein</fullName>
    </recommendedName>
</protein>
<evidence type="ECO:0000313" key="4">
    <source>
        <dbReference type="Proteomes" id="UP000887568"/>
    </source>
</evidence>
<dbReference type="InterPro" id="IPR011333">
    <property type="entry name" value="SKP1/BTB/POZ_sf"/>
</dbReference>
<dbReference type="AlphaFoldDB" id="A0A913ZKH2"/>
<dbReference type="Gene3D" id="3.30.710.10">
    <property type="entry name" value="Potassium Channel Kv1.1, Chain A"/>
    <property type="match status" value="4"/>
</dbReference>
<name>A0A913ZKH2_PATMI</name>
<dbReference type="Proteomes" id="UP000887568">
    <property type="component" value="Unplaced"/>
</dbReference>
<dbReference type="Pfam" id="PF02214">
    <property type="entry name" value="BTB_2"/>
    <property type="match status" value="4"/>
</dbReference>
<dbReference type="PANTHER" id="PTHR14499">
    <property type="entry name" value="POTASSIUM CHANNEL TETRAMERIZATION DOMAIN-CONTAINING"/>
    <property type="match status" value="1"/>
</dbReference>
<dbReference type="GeneID" id="119725020"/>